<evidence type="ECO:0000259" key="4">
    <source>
        <dbReference type="Pfam" id="PF00326"/>
    </source>
</evidence>
<feature type="domain" description="Peptidase S9 prolyl oligopeptidase catalytic" evidence="4">
    <location>
        <begin position="453"/>
        <end position="658"/>
    </location>
</feature>
<dbReference type="InterPro" id="IPR011659">
    <property type="entry name" value="WD40"/>
</dbReference>
<dbReference type="Gene3D" id="2.120.10.30">
    <property type="entry name" value="TolB, C-terminal domain"/>
    <property type="match status" value="1"/>
</dbReference>
<dbReference type="OrthoDB" id="262125at2"/>
<dbReference type="PANTHER" id="PTHR42776:SF27">
    <property type="entry name" value="DIPEPTIDYL PEPTIDASE FAMILY MEMBER 6"/>
    <property type="match status" value="1"/>
</dbReference>
<evidence type="ECO:0000256" key="2">
    <source>
        <dbReference type="ARBA" id="ARBA00022825"/>
    </source>
</evidence>
<dbReference type="Gene3D" id="3.40.50.1820">
    <property type="entry name" value="alpha/beta hydrolase"/>
    <property type="match status" value="1"/>
</dbReference>
<dbReference type="PANTHER" id="PTHR42776">
    <property type="entry name" value="SERINE PEPTIDASE S9 FAMILY MEMBER"/>
    <property type="match status" value="1"/>
</dbReference>
<keyword evidence="2" id="KW-0720">Serine protease</keyword>
<keyword evidence="6" id="KW-1185">Reference proteome</keyword>
<dbReference type="GO" id="GO:0004252">
    <property type="term" value="F:serine-type endopeptidase activity"/>
    <property type="evidence" value="ECO:0007669"/>
    <property type="project" value="TreeGrafter"/>
</dbReference>
<protein>
    <submittedName>
        <fullName evidence="5">S9 family peptidase</fullName>
    </submittedName>
</protein>
<evidence type="ECO:0000313" key="5">
    <source>
        <dbReference type="EMBL" id="TKV61275.1"/>
    </source>
</evidence>
<keyword evidence="1" id="KW-0378">Hydrolase</keyword>
<sequence>MEPDDLDLLRTPGPPALTVDGAVLVALSVPDLTADRNTSRIVRLRPGDGPPARSTGRAVALTDGPVDTDPVTSPDGRLLIFRRTVDPGASGADGHPQLHALPLDGGEARRLTDHPLGAGVPVFSPDGRRFVYPAAVPEPGRYGTDPDVGADAEPGRRIDRFTYRADGTGFVLDRLPQLFVVELDEESPGAPVRQLTDEPLGVRDPVVGPDSSTVFYVRPTGLDELTDEIATITVDAAPGVGRPVVRAAGSAARPVPHAGGILYYGAAFTRNDAAARTTGLWWAAVGADPVDGRVVRRLTDEETVDLDPAAGMAVPVGDRVLVAALHRGTVSVRAVPFDPDIARTMDDLAEIAGRGRLVRSFAARDGALAVVVADPSSTGEVVLVGTDGREAVLTDFGAELRDRRGVCPLQEIEATAPDGYPVHGFLVLPPGPGPHPVLVVVHGGPHAAYSAAFFDEAQVYASAGYAVVLGNPRGSAGYGQAHARAVLHRLGTVDADDLLALLDVVRARPDCAADRVGVMGGSYGGFMTSWLLGHAADRFVAGISERAVNAWDSFAGSSDIGWYFTDTYVGAERDTQWAASPLAAADAIDRPLLIVHSEHDWRCPVEQAQRLFVSLRRRGVPVEMVLFPGEGHELSRSGRPRHRRQRFEVILDWWGRHLPAR</sequence>
<reference evidence="5 6" key="1">
    <citation type="submission" date="2019-05" db="EMBL/GenBank/DDBJ databases">
        <title>Nakamurella sp. N5BH11, whole genome shotgun sequence.</title>
        <authorList>
            <person name="Tuo L."/>
        </authorList>
    </citation>
    <scope>NUCLEOTIDE SEQUENCE [LARGE SCALE GENOMIC DNA]</scope>
    <source>
        <strain evidence="5 6">N5BH11</strain>
    </source>
</reference>
<dbReference type="InterPro" id="IPR029058">
    <property type="entry name" value="AB_hydrolase_fold"/>
</dbReference>
<evidence type="ECO:0000256" key="3">
    <source>
        <dbReference type="SAM" id="MobiDB-lite"/>
    </source>
</evidence>
<comment type="caution">
    <text evidence="5">The sequence shown here is derived from an EMBL/GenBank/DDBJ whole genome shotgun (WGS) entry which is preliminary data.</text>
</comment>
<dbReference type="SUPFAM" id="SSF53474">
    <property type="entry name" value="alpha/beta-Hydrolases"/>
    <property type="match status" value="1"/>
</dbReference>
<evidence type="ECO:0000313" key="6">
    <source>
        <dbReference type="Proteomes" id="UP000306985"/>
    </source>
</evidence>
<dbReference type="GO" id="GO:0006508">
    <property type="term" value="P:proteolysis"/>
    <property type="evidence" value="ECO:0007669"/>
    <property type="project" value="InterPro"/>
</dbReference>
<accession>A0A4V6CSF7</accession>
<dbReference type="RefSeq" id="WP_137448579.1">
    <property type="nucleotide sequence ID" value="NZ_SZZH01000001.1"/>
</dbReference>
<dbReference type="Pfam" id="PF00326">
    <property type="entry name" value="Peptidase_S9"/>
    <property type="match status" value="1"/>
</dbReference>
<evidence type="ECO:0000256" key="1">
    <source>
        <dbReference type="ARBA" id="ARBA00022801"/>
    </source>
</evidence>
<dbReference type="Proteomes" id="UP000306985">
    <property type="component" value="Unassembled WGS sequence"/>
</dbReference>
<gene>
    <name evidence="5" type="ORF">FDO65_06600</name>
</gene>
<proteinExistence type="predicted"/>
<dbReference type="AlphaFoldDB" id="A0A4V6CSF7"/>
<dbReference type="SUPFAM" id="SSF69304">
    <property type="entry name" value="Tricorn protease N-terminal domain"/>
    <property type="match status" value="1"/>
</dbReference>
<name>A0A4V6CSF7_9ACTN</name>
<dbReference type="InterPro" id="IPR001375">
    <property type="entry name" value="Peptidase_S9_cat"/>
</dbReference>
<dbReference type="EMBL" id="SZZH01000001">
    <property type="protein sequence ID" value="TKV61275.1"/>
    <property type="molecule type" value="Genomic_DNA"/>
</dbReference>
<keyword evidence="2" id="KW-0645">Protease</keyword>
<dbReference type="InterPro" id="IPR011042">
    <property type="entry name" value="6-blade_b-propeller_TolB-like"/>
</dbReference>
<organism evidence="5 6">
    <name type="scientific">Nakamurella flava</name>
    <dbReference type="NCBI Taxonomy" id="2576308"/>
    <lineage>
        <taxon>Bacteria</taxon>
        <taxon>Bacillati</taxon>
        <taxon>Actinomycetota</taxon>
        <taxon>Actinomycetes</taxon>
        <taxon>Nakamurellales</taxon>
        <taxon>Nakamurellaceae</taxon>
        <taxon>Nakamurella</taxon>
    </lineage>
</organism>
<feature type="region of interest" description="Disordered" evidence="3">
    <location>
        <begin position="45"/>
        <end position="74"/>
    </location>
</feature>
<dbReference type="Pfam" id="PF07676">
    <property type="entry name" value="PD40"/>
    <property type="match status" value="1"/>
</dbReference>